<dbReference type="SUPFAM" id="SSF54637">
    <property type="entry name" value="Thioesterase/thiol ester dehydrase-isomerase"/>
    <property type="match status" value="1"/>
</dbReference>
<keyword evidence="4" id="KW-1185">Reference proteome</keyword>
<proteinExistence type="predicted"/>
<accession>A0A172YK23</accession>
<sequence length="530" mass="58791">MRRSAAWRAWLDGRPGGRWLLHQPDPLEFTAALLALWESGRIAVLPGDSTEATRGRLHGALDGVLPRTPPAEVTAAVPVKAISPSSIAVEIHTSGSTGEPEWMPKRFDQLDAELEALAAWLGDERWAVISQVSHQHLFGLTLGILLPLCLGAPFSGGTSRYPEILAMRLGQLTDTALAALVVSSPSQLSRLPSWSDWPRGGRRCLISAGAPLSAETARSAAQLLDAEMLDLYGSSETGVIASRRPLENPLWRPFEGVECRLESSRLLLRSPFLADPTEWWEQPDEIRSQPDGFHLLKRRDRILKVAGKRVSLDTLDISLRRDQRVLDARCVPIGNTDGRLGAIVVLGEEHLPHRRGERRALTSQLRQRLLGQGIEAVAIPRYWRFVERLPLNLQGKLDQGAIARLFADLDDHYRPRWLGCDALAAGRCTITLEVPERLAQLRGHFEDCPIVPGVALVDWAASLGEECFGPLGRFTALEQLKFQRPLRPGMRFRLELSQRADGVQFHIDSRLGRHCSGRLAFTSPEEQRNG</sequence>
<dbReference type="Proteomes" id="UP000077875">
    <property type="component" value="Chromosome"/>
</dbReference>
<dbReference type="EMBL" id="CP015243">
    <property type="protein sequence ID" value="ANF59516.1"/>
    <property type="molecule type" value="Genomic_DNA"/>
</dbReference>
<evidence type="ECO:0000259" key="1">
    <source>
        <dbReference type="Pfam" id="PF00501"/>
    </source>
</evidence>
<dbReference type="Pfam" id="PF22818">
    <property type="entry name" value="ApeI-like"/>
    <property type="match status" value="1"/>
</dbReference>
<dbReference type="Pfam" id="PF00501">
    <property type="entry name" value="AMP-binding"/>
    <property type="match status" value="1"/>
</dbReference>
<dbReference type="Gene3D" id="3.10.129.10">
    <property type="entry name" value="Hotdog Thioesterase"/>
    <property type="match status" value="1"/>
</dbReference>
<dbReference type="InterPro" id="IPR042099">
    <property type="entry name" value="ANL_N_sf"/>
</dbReference>
<feature type="domain" description="ApeI dehydratase-like" evidence="2">
    <location>
        <begin position="427"/>
        <end position="517"/>
    </location>
</feature>
<dbReference type="InterPro" id="IPR054545">
    <property type="entry name" value="ApeI-like"/>
</dbReference>
<dbReference type="SUPFAM" id="SSF56801">
    <property type="entry name" value="Acetyl-CoA synthetase-like"/>
    <property type="match status" value="1"/>
</dbReference>
<dbReference type="PANTHER" id="PTHR45398:SF1">
    <property type="entry name" value="ENZYME, PUTATIVE (JCVI)-RELATED"/>
    <property type="match status" value="1"/>
</dbReference>
<dbReference type="Gene3D" id="3.30.300.30">
    <property type="match status" value="1"/>
</dbReference>
<dbReference type="InterPro" id="IPR029069">
    <property type="entry name" value="HotDog_dom_sf"/>
</dbReference>
<evidence type="ECO:0000259" key="2">
    <source>
        <dbReference type="Pfam" id="PF22818"/>
    </source>
</evidence>
<dbReference type="InterPro" id="IPR000873">
    <property type="entry name" value="AMP-dep_synth/lig_dom"/>
</dbReference>
<evidence type="ECO:0000313" key="3">
    <source>
        <dbReference type="EMBL" id="ANF59516.1"/>
    </source>
</evidence>
<gene>
    <name evidence="3" type="ORF">A5892_05855</name>
</gene>
<name>A0A172YK23_9GAMM</name>
<dbReference type="Gene3D" id="3.40.50.12780">
    <property type="entry name" value="N-terminal domain of ligase-like"/>
    <property type="match status" value="1"/>
</dbReference>
<dbReference type="KEGG" id="haa:A5892_05855"/>
<dbReference type="STRING" id="376489.A5892_05855"/>
<dbReference type="PANTHER" id="PTHR45398">
    <property type="match status" value="1"/>
</dbReference>
<evidence type="ECO:0000313" key="4">
    <source>
        <dbReference type="Proteomes" id="UP000077875"/>
    </source>
</evidence>
<reference evidence="3 4" key="1">
    <citation type="submission" date="2016-04" db="EMBL/GenBank/DDBJ databases">
        <title>Complete Genome Sequence of Halotalea alkalilenta IHB B 13600.</title>
        <authorList>
            <person name="Swarnkar M.K."/>
            <person name="Sharma A."/>
            <person name="Kaushal K."/>
            <person name="Soni R."/>
            <person name="Rana S."/>
            <person name="Singh A.K."/>
            <person name="Gulati A."/>
        </authorList>
    </citation>
    <scope>NUCLEOTIDE SEQUENCE [LARGE SCALE GENOMIC DNA]</scope>
    <source>
        <strain evidence="3 4">IHB B 13600</strain>
    </source>
</reference>
<dbReference type="InterPro" id="IPR045851">
    <property type="entry name" value="AMP-bd_C_sf"/>
</dbReference>
<feature type="domain" description="AMP-dependent synthetase/ligase" evidence="1">
    <location>
        <begin position="75"/>
        <end position="244"/>
    </location>
</feature>
<protein>
    <submittedName>
        <fullName evidence="3">Uncharacterized protein</fullName>
    </submittedName>
</protein>
<dbReference type="AlphaFoldDB" id="A0A172YK23"/>
<organism evidence="3 4">
    <name type="scientific">Halotalea alkalilenta</name>
    <dbReference type="NCBI Taxonomy" id="376489"/>
    <lineage>
        <taxon>Bacteria</taxon>
        <taxon>Pseudomonadati</taxon>
        <taxon>Pseudomonadota</taxon>
        <taxon>Gammaproteobacteria</taxon>
        <taxon>Oceanospirillales</taxon>
        <taxon>Halomonadaceae</taxon>
        <taxon>Halotalea</taxon>
    </lineage>
</organism>